<keyword evidence="2" id="KW-0808">Transferase</keyword>
<dbReference type="Gene3D" id="3.90.1200.10">
    <property type="match status" value="1"/>
</dbReference>
<dbReference type="GO" id="GO:0016301">
    <property type="term" value="F:kinase activity"/>
    <property type="evidence" value="ECO:0007669"/>
    <property type="project" value="UniProtKB-KW"/>
</dbReference>
<dbReference type="SUPFAM" id="SSF56112">
    <property type="entry name" value="Protein kinase-like (PK-like)"/>
    <property type="match status" value="1"/>
</dbReference>
<keyword evidence="1" id="KW-0472">Membrane</keyword>
<proteinExistence type="predicted"/>
<sequence>MIDPAVFYGHSEFEIAFTELFGGFPPSFYSAYQEILPLSDGYQDRKGLYQLFYLLVHVNLFGSSYVPSVKRVLEKYV</sequence>
<dbReference type="AlphaFoldDB" id="A0A420VF16"/>
<accession>A0A420VF16</accession>
<evidence type="ECO:0000313" key="2">
    <source>
        <dbReference type="EMBL" id="RKO62244.1"/>
    </source>
</evidence>
<evidence type="ECO:0000256" key="1">
    <source>
        <dbReference type="SAM" id="Phobius"/>
    </source>
</evidence>
<keyword evidence="1" id="KW-0812">Transmembrane</keyword>
<gene>
    <name evidence="2" type="ORF">Cdeb_00980</name>
</gene>
<dbReference type="PANTHER" id="PTHR12149">
    <property type="entry name" value="FRUCTOSAMINE 3 KINASE-RELATED PROTEIN"/>
    <property type="match status" value="1"/>
</dbReference>
<dbReference type="InterPro" id="IPR016477">
    <property type="entry name" value="Fructo-/Ketosamine-3-kinase"/>
</dbReference>
<comment type="caution">
    <text evidence="2">The sequence shown here is derived from an EMBL/GenBank/DDBJ whole genome shotgun (WGS) entry which is preliminary data.</text>
</comment>
<dbReference type="Pfam" id="PF03881">
    <property type="entry name" value="Fructosamin_kin"/>
    <property type="match status" value="1"/>
</dbReference>
<protein>
    <submittedName>
        <fullName evidence="2">Fructosamine-3-kinase</fullName>
    </submittedName>
</protein>
<organism evidence="2 3">
    <name type="scientific">Caldibacillus debilis GB1</name>
    <dbReference type="NCBI Taxonomy" id="1339248"/>
    <lineage>
        <taxon>Bacteria</taxon>
        <taxon>Bacillati</taxon>
        <taxon>Bacillota</taxon>
        <taxon>Bacilli</taxon>
        <taxon>Bacillales</taxon>
        <taxon>Bacillaceae</taxon>
        <taxon>Caldibacillus</taxon>
    </lineage>
</organism>
<keyword evidence="1" id="KW-1133">Transmembrane helix</keyword>
<evidence type="ECO:0000313" key="3">
    <source>
        <dbReference type="Proteomes" id="UP000286235"/>
    </source>
</evidence>
<dbReference type="InterPro" id="IPR011009">
    <property type="entry name" value="Kinase-like_dom_sf"/>
</dbReference>
<feature type="transmembrane region" description="Helical" evidence="1">
    <location>
        <begin position="47"/>
        <end position="66"/>
    </location>
</feature>
<dbReference type="PANTHER" id="PTHR12149:SF8">
    <property type="entry name" value="PROTEIN-RIBULOSAMINE 3-KINASE"/>
    <property type="match status" value="1"/>
</dbReference>
<name>A0A420VF16_9BACI</name>
<dbReference type="EMBL" id="AZRV01000023">
    <property type="protein sequence ID" value="RKO62244.1"/>
    <property type="molecule type" value="Genomic_DNA"/>
</dbReference>
<keyword evidence="3" id="KW-1185">Reference proteome</keyword>
<reference evidence="2 3" key="1">
    <citation type="submission" date="2013-12" db="EMBL/GenBank/DDBJ databases">
        <title>Genome and proteome characterization of Caldibacillus debilis GB1 derived from a cellulolytic aero-tolerant co-culture.</title>
        <authorList>
            <person name="Wushke S.T."/>
            <person name="Zhang X."/>
            <person name="Fristensky B."/>
            <person name="Wilkins J.A."/>
            <person name="Levin D.B."/>
            <person name="Sparling R."/>
        </authorList>
    </citation>
    <scope>NUCLEOTIDE SEQUENCE [LARGE SCALE GENOMIC DNA]</scope>
    <source>
        <strain evidence="2 3">GB1</strain>
    </source>
</reference>
<keyword evidence="2" id="KW-0418">Kinase</keyword>
<dbReference type="Proteomes" id="UP000286235">
    <property type="component" value="Unassembled WGS sequence"/>
</dbReference>